<dbReference type="Proteomes" id="UP001229251">
    <property type="component" value="Unassembled WGS sequence"/>
</dbReference>
<feature type="compositionally biased region" description="Polar residues" evidence="1">
    <location>
        <begin position="160"/>
        <end position="182"/>
    </location>
</feature>
<reference evidence="2" key="1">
    <citation type="submission" date="2023-05" db="EMBL/GenBank/DDBJ databases">
        <title>Cataloging the Phylogenetic Diversity of Human Bladder Bacteria.</title>
        <authorList>
            <person name="Du J."/>
        </authorList>
    </citation>
    <scope>NUCLEOTIDE SEQUENCE</scope>
    <source>
        <strain evidence="2">UMB1231</strain>
    </source>
</reference>
<feature type="region of interest" description="Disordered" evidence="1">
    <location>
        <begin position="156"/>
        <end position="182"/>
    </location>
</feature>
<evidence type="ECO:0000313" key="3">
    <source>
        <dbReference type="Proteomes" id="UP001229251"/>
    </source>
</evidence>
<accession>A0AAJ1V662</accession>
<dbReference type="EMBL" id="JASOOE010000018">
    <property type="protein sequence ID" value="MDK7187954.1"/>
    <property type="molecule type" value="Genomic_DNA"/>
</dbReference>
<comment type="caution">
    <text evidence="2">The sequence shown here is derived from an EMBL/GenBank/DDBJ whole genome shotgun (WGS) entry which is preliminary data.</text>
</comment>
<evidence type="ECO:0008006" key="4">
    <source>
        <dbReference type="Google" id="ProtNLM"/>
    </source>
</evidence>
<gene>
    <name evidence="2" type="ORF">QP433_08160</name>
</gene>
<evidence type="ECO:0000256" key="1">
    <source>
        <dbReference type="SAM" id="MobiDB-lite"/>
    </source>
</evidence>
<dbReference type="RefSeq" id="WP_285066376.1">
    <property type="nucleotide sequence ID" value="NZ_JASOOE010000018.1"/>
</dbReference>
<sequence>MTQQQGYEKEFGWDDTIEYDTPDFITLQPGDYWFTVESFERQRHTPNPNSQSKNPLPACNKAVIKLMIETSEGITFATHNLFLHSRTEGLLSAFFGAIGQKKHGEPLRMNWNSVIGSVGVATFKNREYKGNVYNEVDRMIYVDDVDLSKIKNAKPGQAYANPSTNMQQPPANNQTGFTPGQF</sequence>
<evidence type="ECO:0000313" key="2">
    <source>
        <dbReference type="EMBL" id="MDK7187954.1"/>
    </source>
</evidence>
<organism evidence="2 3">
    <name type="scientific">Facklamia hominis</name>
    <dbReference type="NCBI Taxonomy" id="178214"/>
    <lineage>
        <taxon>Bacteria</taxon>
        <taxon>Bacillati</taxon>
        <taxon>Bacillota</taxon>
        <taxon>Bacilli</taxon>
        <taxon>Lactobacillales</taxon>
        <taxon>Aerococcaceae</taxon>
        <taxon>Facklamia</taxon>
    </lineage>
</organism>
<protein>
    <recommendedName>
        <fullName evidence="4">DUF669 domain-containing protein</fullName>
    </recommendedName>
</protein>
<name>A0AAJ1V662_9LACT</name>
<proteinExistence type="predicted"/>
<dbReference type="AlphaFoldDB" id="A0AAJ1V662"/>